<evidence type="ECO:0000313" key="2">
    <source>
        <dbReference type="EMBL" id="AAY55334.1"/>
    </source>
</evidence>
<protein>
    <submittedName>
        <fullName evidence="2">IP08372p</fullName>
    </submittedName>
</protein>
<dbReference type="PaxDb" id="7227-FBpp0087971"/>
<dbReference type="OMA" id="YQYTPDC"/>
<evidence type="ECO:0000313" key="3">
    <source>
        <dbReference type="FlyBase" id="FBgn0050383"/>
    </source>
</evidence>
<dbReference type="DNASU" id="246583"/>
<dbReference type="Bgee" id="FBgn0050383">
    <property type="expression patterns" value="Expressed in spermatogonium in testis and 5 other cell types or tissues"/>
</dbReference>
<reference evidence="1 4" key="1">
    <citation type="journal article" date="2000" name="Science">
        <title>The genome sequence of Drosophila melanogaster.</title>
        <authorList>
            <person name="Adams M.D."/>
            <person name="Celniker S.E."/>
            <person name="Holt R.A."/>
            <person name="Evans C.A."/>
            <person name="Gocayne J.D."/>
            <person name="Amanatides P.G."/>
            <person name="Scherer S.E."/>
            <person name="Li P.W."/>
            <person name="Hoskins R.A."/>
            <person name="Galle R.F."/>
            <person name="George R.A."/>
            <person name="Lewis S.E."/>
            <person name="Richards S."/>
            <person name="Ashburner M."/>
            <person name="Henderson S.N."/>
            <person name="Sutton G.G."/>
            <person name="Wortman J.R."/>
            <person name="Yandell M.D."/>
            <person name="Zhang Q."/>
            <person name="Chen L.X."/>
            <person name="Brandon R.C."/>
            <person name="Rogers Y.H."/>
            <person name="Blazej R.G."/>
            <person name="Champe M."/>
            <person name="Pfeiffer B.D."/>
            <person name="Wan K.H."/>
            <person name="Doyle C."/>
            <person name="Baxter E.G."/>
            <person name="Helt G."/>
            <person name="Nelson C.R."/>
            <person name="Gabor G.L."/>
            <person name="Abril J.F."/>
            <person name="Agbayani A."/>
            <person name="An H.J."/>
            <person name="Andrews-Pfannkoch C."/>
            <person name="Baldwin D."/>
            <person name="Ballew R.M."/>
            <person name="Basu A."/>
            <person name="Baxendale J."/>
            <person name="Bayraktaroglu L."/>
            <person name="Beasley E.M."/>
            <person name="Beeson K.Y."/>
            <person name="Benos P.V."/>
            <person name="Berman B.P."/>
            <person name="Bhandari D."/>
            <person name="Bolshakov S."/>
            <person name="Borkova D."/>
            <person name="Botchan M.R."/>
            <person name="Bouck J."/>
            <person name="Brokstein P."/>
            <person name="Brottier P."/>
            <person name="Burtis K.C."/>
            <person name="Busam D.A."/>
            <person name="Butler H."/>
            <person name="Cadieu E."/>
            <person name="Center A."/>
            <person name="Chandra I."/>
            <person name="Cherry J.M."/>
            <person name="Cawley S."/>
            <person name="Dahlke C."/>
            <person name="Davenport L.B."/>
            <person name="Davies P."/>
            <person name="de Pablos B."/>
            <person name="Delcher A."/>
            <person name="Deng Z."/>
            <person name="Mays A.D."/>
            <person name="Dew I."/>
            <person name="Dietz S.M."/>
            <person name="Dodson K."/>
            <person name="Doup L.E."/>
            <person name="Downes M."/>
            <person name="Dugan-Rocha S."/>
            <person name="Dunkov B.C."/>
            <person name="Dunn P."/>
            <person name="Durbin K.J."/>
            <person name="Evangelista C.C."/>
            <person name="Ferraz C."/>
            <person name="Ferriera S."/>
            <person name="Fleischmann W."/>
            <person name="Fosler C."/>
            <person name="Gabrielian A.E."/>
            <person name="Garg N.S."/>
            <person name="Gelbart W.M."/>
            <person name="Glasser K."/>
            <person name="Glodek A."/>
            <person name="Gong F."/>
            <person name="Gorrell J.H."/>
            <person name="Gu Z."/>
            <person name="Guan P."/>
            <person name="Harris M."/>
            <person name="Harris N.L."/>
            <person name="Harvey D."/>
            <person name="Heiman T.J."/>
            <person name="Hernandez J.R."/>
            <person name="Houck J."/>
            <person name="Hostin D."/>
            <person name="Houston K.A."/>
            <person name="Howland T.J."/>
            <person name="Wei M.H."/>
            <person name="Ibegwam C."/>
            <person name="Jalali M."/>
            <person name="Kalush F."/>
            <person name="Karpen G.H."/>
            <person name="Ke Z."/>
            <person name="Kennison J.A."/>
            <person name="Ketchum K.A."/>
            <person name="Kimmel B.E."/>
            <person name="Kodira C.D."/>
            <person name="Kraft C."/>
            <person name="Kravitz S."/>
            <person name="Kulp D."/>
            <person name="Lai Z."/>
            <person name="Lasko P."/>
            <person name="Lei Y."/>
            <person name="Levitsky A.A."/>
            <person name="Li J."/>
            <person name="Li Z."/>
            <person name="Liang Y."/>
            <person name="Lin X."/>
            <person name="Liu X."/>
            <person name="Mattei B."/>
            <person name="McIntosh T.C."/>
            <person name="McLeod M.P."/>
            <person name="McPherson D."/>
            <person name="Merkulov G."/>
            <person name="Milshina N.V."/>
            <person name="Mobarry C."/>
            <person name="Morris J."/>
            <person name="Moshrefi A."/>
            <person name="Mount S.M."/>
            <person name="Moy M."/>
            <person name="Murphy B."/>
            <person name="Murphy L."/>
            <person name="Muzny D.M."/>
            <person name="Nelson D.L."/>
            <person name="Nelson D.R."/>
            <person name="Nelson K.A."/>
            <person name="Nixon K."/>
            <person name="Nusskern D.R."/>
            <person name="Pacleb J.M."/>
            <person name="Palazzolo M."/>
            <person name="Pittman G.S."/>
            <person name="Pan S."/>
            <person name="Pollard J."/>
            <person name="Puri V."/>
            <person name="Reese M.G."/>
            <person name="Reinert K."/>
            <person name="Remington K."/>
            <person name="Saunders R.D."/>
            <person name="Scheeler F."/>
            <person name="Shen H."/>
            <person name="Shue B.C."/>
            <person name="Siden-Kiamos I."/>
            <person name="Simpson M."/>
            <person name="Skupski M.P."/>
            <person name="Smith T."/>
            <person name="Spier E."/>
            <person name="Spradling A.C."/>
            <person name="Stapleton M."/>
            <person name="Strong R."/>
            <person name="Sun E."/>
            <person name="Svirskas R."/>
            <person name="Tector C."/>
            <person name="Turner R."/>
            <person name="Venter E."/>
            <person name="Wang A.H."/>
            <person name="Wang X."/>
            <person name="Wang Z.Y."/>
            <person name="Wassarman D.A."/>
            <person name="Weinstock G.M."/>
            <person name="Weissenbach J."/>
            <person name="Williams S.M."/>
            <person name="WoodageT"/>
            <person name="Worley K.C."/>
            <person name="Wu D."/>
            <person name="Yang S."/>
            <person name="Yao Q.A."/>
            <person name="Ye J."/>
            <person name="Yeh R.F."/>
            <person name="Zaveri J.S."/>
            <person name="Zhan M."/>
            <person name="Zhang G."/>
            <person name="Zhao Q."/>
            <person name="Zheng L."/>
            <person name="Zheng X.H."/>
            <person name="Zhong F.N."/>
            <person name="Zhong W."/>
            <person name="Zhou X."/>
            <person name="Zhu S."/>
            <person name="Zhu X."/>
            <person name="Smith H.O."/>
            <person name="Gibbs R.A."/>
            <person name="Myers E.W."/>
            <person name="Rubin G.M."/>
            <person name="Venter J.C."/>
        </authorList>
    </citation>
    <scope>NUCLEOTIDE SEQUENCE [LARGE SCALE GENOMIC DNA]</scope>
    <source>
        <strain evidence="4">Berkeley</strain>
    </source>
</reference>
<reference evidence="1" key="15">
    <citation type="submission" date="2020-05" db="EMBL/GenBank/DDBJ databases">
        <title>Drosophila melanogaster release 4 sequence.</title>
        <authorList>
            <consortium name="Berkeley Drosophila Genome Project"/>
            <person name="Celniker S."/>
            <person name="Carlson J."/>
            <person name="Wan K."/>
            <person name="Pfeiffer B."/>
            <person name="Frise E."/>
            <person name="George R."/>
            <person name="Hoskins R."/>
            <person name="Stapleton M."/>
            <person name="Pacleb J."/>
            <person name="Park S."/>
            <person name="Svirskas R."/>
            <person name="Smith E."/>
            <person name="Yu C."/>
            <person name="Rubin G."/>
        </authorList>
    </citation>
    <scope>NUCLEOTIDE SEQUENCE</scope>
</reference>
<reference evidence="1 4" key="10">
    <citation type="journal article" date="2007" name="Science">
        <title>Sequence finishing and mapping of Drosophila melanogaster heterochromatin.</title>
        <authorList>
            <person name="Hoskins R.A."/>
            <person name="Carlson J.W."/>
            <person name="Kennedy C."/>
            <person name="Acevedo D."/>
            <person name="Evans-Holm M."/>
            <person name="Frise E."/>
            <person name="Wan K.H."/>
            <person name="Park S."/>
            <person name="Mendez-Lago M."/>
            <person name="Rossi F."/>
            <person name="Villasante A."/>
            <person name="Dimitri P."/>
            <person name="Karpen G.H."/>
            <person name="Celniker S.E."/>
        </authorList>
    </citation>
    <scope>NUCLEOTIDE SEQUENCE [LARGE SCALE GENOMIC DNA]</scope>
    <source>
        <strain evidence="4">Berkeley</strain>
    </source>
</reference>
<reference evidence="1" key="14">
    <citation type="submission" date="2020-04" db="EMBL/GenBank/DDBJ databases">
        <authorList>
            <consortium name="FlyBase"/>
        </authorList>
    </citation>
    <scope>NUCLEOTIDE SEQUENCE</scope>
</reference>
<dbReference type="InParanoid" id="Q4V4T8"/>
<dbReference type="FlyBase" id="FBgn0050383">
    <property type="gene designation" value="CG30383"/>
</dbReference>
<dbReference type="EMBL" id="AE013599">
    <property type="protein sequence ID" value="AAM68867.2"/>
    <property type="molecule type" value="Genomic_DNA"/>
</dbReference>
<reference evidence="1 4" key="3">
    <citation type="journal article" date="2002" name="Genome Biol.">
        <title>Annotation of the Drosophila melanogaster euchromatic genome: a systematic review.</title>
        <authorList>
            <person name="Misra S."/>
            <person name="Crosby M.A."/>
            <person name="Mungall C.J."/>
            <person name="Matthews B.B."/>
            <person name="Campbell K.S."/>
            <person name="Hradecky P."/>
            <person name="Huang Y."/>
            <person name="Kaminker J.S."/>
            <person name="Millburn G.H."/>
            <person name="Prochnik S.E."/>
            <person name="Smith C.D."/>
            <person name="Tupy J.L."/>
            <person name="Whitfied E.J."/>
            <person name="Bayraktaroglu L."/>
            <person name="Berman B.P."/>
            <person name="Bettencourt B.R."/>
            <person name="Celniker S.E."/>
            <person name="de Grey A.D."/>
            <person name="Drysdale R.A."/>
            <person name="Harris N.L."/>
            <person name="Richter J."/>
            <person name="Russo S."/>
            <person name="Schroeder A.J."/>
            <person name="Shu S.Q."/>
            <person name="Stapleton M."/>
            <person name="Yamada C."/>
            <person name="Ashburner M."/>
            <person name="Gelbart W.M."/>
            <person name="Rubin G.M."/>
            <person name="Lewis S.E."/>
        </authorList>
    </citation>
    <scope>GENOME REANNOTATION</scope>
    <source>
        <strain evidence="4">Berkeley</strain>
    </source>
</reference>
<organism evidence="2">
    <name type="scientific">Drosophila melanogaster</name>
    <name type="common">Fruit fly</name>
    <dbReference type="NCBI Taxonomy" id="7227"/>
    <lineage>
        <taxon>Eukaryota</taxon>
        <taxon>Metazoa</taxon>
        <taxon>Ecdysozoa</taxon>
        <taxon>Arthropoda</taxon>
        <taxon>Hexapoda</taxon>
        <taxon>Insecta</taxon>
        <taxon>Pterygota</taxon>
        <taxon>Neoptera</taxon>
        <taxon>Endopterygota</taxon>
        <taxon>Diptera</taxon>
        <taxon>Brachycera</taxon>
        <taxon>Muscomorpha</taxon>
        <taxon>Ephydroidea</taxon>
        <taxon>Drosophilidae</taxon>
        <taxon>Drosophila</taxon>
        <taxon>Sophophora</taxon>
    </lineage>
</organism>
<name>Q4V4T8_DROME</name>
<evidence type="ECO:0000313" key="1">
    <source>
        <dbReference type="EMBL" id="AAM68867.2"/>
    </source>
</evidence>
<dbReference type="AGR" id="FB:FBgn0050383"/>
<dbReference type="OrthoDB" id="8003490at2759"/>
<reference evidence="1" key="13">
    <citation type="journal article" date="2015" name="Genome Res.">
        <title>The Release 6 reference sequence of the Drosophila melanogaster genome.</title>
        <authorList>
            <person name="Hoskins R.A."/>
            <person name="Carlson J.W."/>
            <person name="Wan K.H."/>
            <person name="Park S."/>
            <person name="Mendez I."/>
            <person name="Galle S.E."/>
            <person name="Booth B.W."/>
            <person name="Pfeiffer B.D."/>
            <person name="George R.A."/>
            <person name="Svirskas R."/>
            <person name="Krzywinski M."/>
            <person name="Schein J."/>
            <person name="Accardo M.C."/>
            <person name="Damia E."/>
            <person name="Messina G."/>
            <person name="Mendez-Lago M."/>
            <person name="de Pablos B."/>
            <person name="Demakova O.V."/>
            <person name="Andreyeva E.N."/>
            <person name="Boldyreva L.V."/>
            <person name="Marra M."/>
            <person name="Carvalho A.B."/>
            <person name="Dimitri P."/>
            <person name="Villasante A."/>
            <person name="Zhimulev I.F."/>
            <person name="Rubin G.M."/>
            <person name="Karpen G.H."/>
            <person name="Celniker S.E."/>
        </authorList>
    </citation>
    <scope>NUCLEOTIDE SEQUENCE</scope>
</reference>
<evidence type="ECO:0000313" key="4">
    <source>
        <dbReference type="Proteomes" id="UP000000803"/>
    </source>
</evidence>
<dbReference type="Proteomes" id="UP000000803">
    <property type="component" value="Chromosome 2R"/>
</dbReference>
<reference evidence="1" key="11">
    <citation type="journal article" date="2015" name="G3 (Bethesda)">
        <title>Gene Model Annotations for Drosophila melanogaster: Impact of High-Throughput Data.</title>
        <authorList>
            <consortium name="FlyBase Consortium"/>
            <person name="Matthews B.B."/>
            <person name="Dos Santos G."/>
            <person name="Crosby M.A."/>
            <person name="Emmert D.B."/>
            <person name="St Pierre S.E."/>
            <person name="Gramates L.S."/>
            <person name="Zhou P."/>
            <person name="Schroeder A.J."/>
            <person name="Falls K."/>
            <person name="Strelets V."/>
            <person name="Russo S.M."/>
            <person name="Gelbart W.M."/>
            <person name="null"/>
        </authorList>
    </citation>
    <scope>NUCLEOTIDE SEQUENCE</scope>
</reference>
<accession>Q4V4T8</accession>
<reference evidence="1 4" key="5">
    <citation type="journal article" date="2002" name="Genome Biol.">
        <title>Heterochromatic sequences in a Drosophila whole-genome shotgun assembly.</title>
        <authorList>
            <person name="Hoskins R.A."/>
            <person name="Smith C.D."/>
            <person name="Carlson J.W."/>
            <person name="Carvalho A.B."/>
            <person name="Halpern A."/>
            <person name="Kaminker J.S."/>
            <person name="Kennedy C."/>
            <person name="Mungall C.J."/>
            <person name="Sullivan B.A."/>
            <person name="Sutton G.G."/>
            <person name="Yasuhara J.C."/>
            <person name="Wakimoto B.T."/>
            <person name="Myers E.W."/>
            <person name="Celniker S.E."/>
            <person name="Rubin G.M."/>
            <person name="Karpen G.H."/>
        </authorList>
    </citation>
    <scope>NUCLEOTIDE SEQUENCE [LARGE SCALE GENOMIC DNA]</scope>
    <source>
        <strain evidence="4">Berkeley</strain>
    </source>
</reference>
<proteinExistence type="evidence at transcript level"/>
<reference evidence="1 4" key="6">
    <citation type="journal article" date="2005" name="PLoS Comput. Biol.">
        <title>Combined evidence annotation of transposable elements in genome sequences.</title>
        <authorList>
            <person name="Quesneville H."/>
            <person name="Bergman C.M."/>
            <person name="Andrieu O."/>
            <person name="Autard D."/>
            <person name="Nouaud D."/>
            <person name="Ashburner M."/>
            <person name="Anxolabehere D."/>
        </authorList>
    </citation>
    <scope>NUCLEOTIDE SEQUENCE [LARGE SCALE GENOMIC DNA]</scope>
    <source>
        <strain evidence="4">Berkeley</strain>
    </source>
</reference>
<gene>
    <name evidence="1" type="primary">Dmel\CG30383</name>
    <name evidence="2 3" type="ORF">CG30383</name>
    <name evidence="1" type="ORF">Dmel_CG30383</name>
</gene>
<dbReference type="HOGENOM" id="CLU_1066623_0_0_1"/>
<dbReference type="VEuPathDB" id="VectorBase:FBgn0050383"/>
<sequence>MKMDETVDEAEFNANIGRIARSTLLHDAEQSIHRELIDYAVASCRLFYIQDASAWKEWNTRNEAFRDLTAKEVCHLFLTEVLPQLDTYQLSEMAQKRLKLLDLHPFFRRVAQGYQYTPDCDLAARFVVQRQKHFIQPEDIKKIKKGDSLKRCQTVLMESDEMEQKTCVGYRSKVSMESAVLFSVLLSTNHELSIGKMLDMSEIHERMRRAKQSFEDTARVTPFRTNIDDLISDLDVCAKVKSKLCRVISDCKKY</sequence>
<dbReference type="SMR" id="Q4V4T8"/>
<dbReference type="EMBL" id="BT022918">
    <property type="protein sequence ID" value="AAY55334.1"/>
    <property type="molecule type" value="mRNA"/>
</dbReference>
<dbReference type="KEGG" id="dme:Dmel_CG30383"/>
<reference evidence="1 4" key="9">
    <citation type="journal article" date="2007" name="Science">
        <title>The Release 5.1 annotation of Drosophila melanogaster heterochromatin.</title>
        <authorList>
            <person name="Smith C.D."/>
            <person name="Shu S."/>
            <person name="Mungall C.J."/>
            <person name="Karpen G.H."/>
        </authorList>
    </citation>
    <scope>NUCLEOTIDE SEQUENCE [LARGE SCALE GENOMIC DNA]</scope>
    <source>
        <strain evidence="4">Berkeley</strain>
    </source>
</reference>
<dbReference type="UCSC" id="CG30383-RA">
    <property type="organism name" value="d. melanogaster"/>
</dbReference>
<reference evidence="1" key="8">
    <citation type="submission" date="2006-08" db="EMBL/GenBank/DDBJ databases">
        <authorList>
            <person name="Celniker S."/>
            <person name="Carlson J."/>
            <person name="Wan K."/>
            <person name="Frise E."/>
            <person name="Hoskins R."/>
            <person name="Park S."/>
            <person name="Svirskas R."/>
            <person name="Rubin G."/>
        </authorList>
    </citation>
    <scope>NUCLEOTIDE SEQUENCE</scope>
</reference>
<dbReference type="eggNOG" id="ENOG502T88C">
    <property type="taxonomic scope" value="Eukaryota"/>
</dbReference>
<dbReference type="AlphaFoldDB" id="Q4V4T8"/>
<dbReference type="BioGRID-ORCS" id="246583">
    <property type="hits" value="0 hits in 1 CRISPR screen"/>
</dbReference>
<dbReference type="RefSeq" id="NP_724612.2">
    <property type="nucleotide sequence ID" value="NM_165563.2"/>
</dbReference>
<dbReference type="GeneID" id="246583"/>
<reference evidence="1 4" key="4">
    <citation type="journal article" date="2002" name="Genome Biol.">
        <title>The transposable elements of the Drosophila melanogaster euchromatin: a genomics perspective.</title>
        <authorList>
            <person name="Kaminker J.S."/>
            <person name="Bergman C.M."/>
            <person name="Kronmiller B."/>
            <person name="Carlson J."/>
            <person name="Svirskas R."/>
            <person name="Patel S."/>
            <person name="Frise E."/>
            <person name="Wheeler D.A."/>
            <person name="Lewis S.E."/>
            <person name="Rubin G.M."/>
            <person name="Ashburner M."/>
            <person name="Celniker S.E."/>
        </authorList>
    </citation>
    <scope>NUCLEOTIDE SEQUENCE [LARGE SCALE GENOMIC DNA]</scope>
    <source>
        <strain evidence="4">Berkeley</strain>
    </source>
</reference>
<reference evidence="1 4" key="2">
    <citation type="journal article" date="2002" name="Genome Biol.">
        <title>Finishing a whole-genome shotgun: release 3 of the Drosophila melanogaster euchromatic genome sequence.</title>
        <authorList>
            <person name="Celniker S.E."/>
            <person name="Wheeler D.A."/>
            <person name="Kronmiller B."/>
            <person name="Carlson J.W."/>
            <person name="Halpern A."/>
            <person name="Patel S."/>
            <person name="Adams M."/>
            <person name="Champe M."/>
            <person name="Dugan S.P."/>
            <person name="Frise E."/>
            <person name="Hodgson A."/>
            <person name="George R.A."/>
            <person name="Hoskins R.A."/>
            <person name="Laverty T."/>
            <person name="Muzny D.M."/>
            <person name="Nelson C.R."/>
            <person name="Pacleb J.M."/>
            <person name="Park S."/>
            <person name="Pfeiffer B.D."/>
            <person name="Richards S."/>
            <person name="Sodergren E.J."/>
            <person name="Svirskas R."/>
            <person name="Tabor P.E."/>
            <person name="Wan K."/>
            <person name="Stapleton M."/>
            <person name="Sutton G.G."/>
            <person name="Venter C."/>
            <person name="Weinstock G."/>
            <person name="Scherer S.E."/>
            <person name="Myers E.W."/>
            <person name="Gibbs R.A."/>
            <person name="Rubin G.M."/>
        </authorList>
    </citation>
    <scope>NUCLEOTIDE SEQUENCE [LARGE SCALE GENOMIC DNA]</scope>
    <source>
        <strain evidence="4">Berkeley</strain>
    </source>
</reference>
<keyword evidence="4" id="KW-1185">Reference proteome</keyword>
<reference evidence="1" key="12">
    <citation type="journal article" date="2015" name="G3 (Bethesda)">
        <title>Gene Model Annotations for Drosophila melanogaster: The Rule-Benders.</title>
        <authorList>
            <consortium name="FlyBase Consortium"/>
            <person name="Crosby M.A."/>
            <person name="Gramates L.S."/>
            <person name="Dos Santos G."/>
            <person name="Matthews B.B."/>
            <person name="St Pierre S.E."/>
            <person name="Zhou P."/>
            <person name="Schroeder A.J."/>
            <person name="Falls K."/>
            <person name="Emmert D.B."/>
            <person name="Russo S.M."/>
            <person name="Gelbart W.M."/>
            <person name="null"/>
        </authorList>
    </citation>
    <scope>NUCLEOTIDE SEQUENCE</scope>
</reference>
<reference evidence="2" key="7">
    <citation type="submission" date="2005-05" db="EMBL/GenBank/DDBJ databases">
        <authorList>
            <person name="Stapleton M."/>
            <person name="Carlson J."/>
            <person name="Chavez C."/>
            <person name="Frise E."/>
            <person name="George R."/>
            <person name="Pacleb J."/>
            <person name="Park S."/>
            <person name="Wan K."/>
            <person name="Yu C."/>
            <person name="Celniker S."/>
        </authorList>
    </citation>
    <scope>NUCLEOTIDE SEQUENCE</scope>
</reference>